<dbReference type="GO" id="GO:0006730">
    <property type="term" value="P:one-carbon metabolic process"/>
    <property type="evidence" value="ECO:0007669"/>
    <property type="project" value="UniProtKB-KW"/>
</dbReference>
<protein>
    <recommendedName>
        <fullName evidence="10">S-adenosylmethionine synthase</fullName>
        <shortName evidence="10">AdoMet synthase</shortName>
        <ecNumber evidence="10">2.5.1.6</ecNumber>
    </recommendedName>
    <alternativeName>
        <fullName evidence="10">MAT</fullName>
    </alternativeName>
    <alternativeName>
        <fullName evidence="10">Methionine adenosyltransferase</fullName>
    </alternativeName>
</protein>
<dbReference type="Pfam" id="PF02773">
    <property type="entry name" value="S-AdoMet_synt_C"/>
    <property type="match status" value="1"/>
</dbReference>
<dbReference type="UniPathway" id="UPA00315">
    <property type="reaction ID" value="UER00080"/>
</dbReference>
<dbReference type="InterPro" id="IPR022636">
    <property type="entry name" value="S-AdoMet_synthetase_sfam"/>
</dbReference>
<comment type="pathway">
    <text evidence="1 10">Amino-acid biosynthesis; S-adenosyl-L-methionine biosynthesis; S-adenosyl-L-methionine from L-methionine: step 1/1.</text>
</comment>
<keyword evidence="4 10" id="KW-0808">Transferase</keyword>
<feature type="binding site" evidence="10">
    <location>
        <position position="17"/>
    </location>
    <ligand>
        <name>Mg(2+)</name>
        <dbReference type="ChEBI" id="CHEBI:18420"/>
    </ligand>
</feature>
<feature type="binding site" description="in other chain" evidence="10">
    <location>
        <begin position="254"/>
        <end position="255"/>
    </location>
    <ligand>
        <name>ATP</name>
        <dbReference type="ChEBI" id="CHEBI:30616"/>
        <note>ligand shared between two neighboring subunits</note>
    </ligand>
</feature>
<dbReference type="InterPro" id="IPR022629">
    <property type="entry name" value="S-AdoMet_synt_central"/>
</dbReference>
<evidence type="ECO:0000313" key="16">
    <source>
        <dbReference type="EMBL" id="PKD32284.1"/>
    </source>
</evidence>
<dbReference type="PIRSF" id="PIRSF000497">
    <property type="entry name" value="MAT"/>
    <property type="match status" value="1"/>
</dbReference>
<evidence type="ECO:0000256" key="9">
    <source>
        <dbReference type="ARBA" id="ARBA00022958"/>
    </source>
</evidence>
<evidence type="ECO:0000256" key="6">
    <source>
        <dbReference type="ARBA" id="ARBA00022741"/>
    </source>
</evidence>
<keyword evidence="8 10" id="KW-0460">Magnesium</keyword>
<feature type="binding site" description="in other chain" evidence="10">
    <location>
        <begin position="239"/>
        <end position="240"/>
    </location>
    <ligand>
        <name>ATP</name>
        <dbReference type="ChEBI" id="CHEBI:30616"/>
        <note>ligand shared between two neighboring subunits</note>
    </ligand>
</feature>
<comment type="caution">
    <text evidence="16">The sequence shown here is derived from an EMBL/GenBank/DDBJ whole genome shotgun (WGS) entry which is preliminary data.</text>
</comment>
<feature type="binding site" evidence="10">
    <location>
        <position position="271"/>
    </location>
    <ligand>
        <name>ATP</name>
        <dbReference type="ChEBI" id="CHEBI:30616"/>
        <note>ligand shared between two neighboring subunits</note>
    </ligand>
</feature>
<proteinExistence type="inferred from homology"/>
<evidence type="ECO:0000256" key="1">
    <source>
        <dbReference type="ARBA" id="ARBA00005224"/>
    </source>
</evidence>
<dbReference type="Pfam" id="PF02772">
    <property type="entry name" value="S-AdoMet_synt_M"/>
    <property type="match status" value="1"/>
</dbReference>
<dbReference type="InterPro" id="IPR022628">
    <property type="entry name" value="S-AdoMet_synt_N"/>
</dbReference>
<dbReference type="GO" id="GO:0004478">
    <property type="term" value="F:methionine adenosyltransferase activity"/>
    <property type="evidence" value="ECO:0007669"/>
    <property type="project" value="UniProtKB-UniRule"/>
</dbReference>
<evidence type="ECO:0000259" key="13">
    <source>
        <dbReference type="Pfam" id="PF00438"/>
    </source>
</evidence>
<dbReference type="Gene3D" id="3.30.300.10">
    <property type="match status" value="3"/>
</dbReference>
<feature type="binding site" evidence="10">
    <location>
        <position position="248"/>
    </location>
    <ligand>
        <name>ATP</name>
        <dbReference type="ChEBI" id="CHEBI:30616"/>
        <note>ligand shared between two neighboring subunits</note>
    </ligand>
</feature>
<dbReference type="InterPro" id="IPR002133">
    <property type="entry name" value="S-AdoMet_synthetase"/>
</dbReference>
<keyword evidence="9 10" id="KW-0630">Potassium</keyword>
<keyword evidence="7 10" id="KW-0067">ATP-binding</keyword>
<feature type="binding site" description="in other chain" evidence="10">
    <location>
        <position position="15"/>
    </location>
    <ligand>
        <name>ATP</name>
        <dbReference type="ChEBI" id="CHEBI:30616"/>
        <note>ligand shared between two neighboring subunits</note>
    </ligand>
</feature>
<comment type="cofactor">
    <cofactor evidence="10">
        <name>Mg(2+)</name>
        <dbReference type="ChEBI" id="CHEBI:18420"/>
    </cofactor>
    <text evidence="10">Binds 2 divalent ions per subunit.</text>
</comment>
<dbReference type="EMBL" id="NNSR01000028">
    <property type="protein sequence ID" value="PKD32284.1"/>
    <property type="molecule type" value="Genomic_DNA"/>
</dbReference>
<keyword evidence="3 10" id="KW-0554">One-carbon metabolism</keyword>
<comment type="subunit">
    <text evidence="10">Homotetramer; dimer of dimers.</text>
</comment>
<dbReference type="PROSITE" id="PS00377">
    <property type="entry name" value="ADOMET_SYNTHASE_2"/>
    <property type="match status" value="1"/>
</dbReference>
<dbReference type="FunFam" id="3.30.300.10:FF:000003">
    <property type="entry name" value="S-adenosylmethionine synthase"/>
    <property type="match status" value="1"/>
</dbReference>
<reference evidence="16" key="1">
    <citation type="journal article" date="2018" name="Environ. Microbiol.">
        <title>Sporulation capability and amylosome conservation among diverse human colonic and rumen isolates of the keystone starch-degrader Ruminococcus bromii.</title>
        <authorList>
            <person name="Mukhopadhya I."/>
            <person name="Morais S."/>
            <person name="Laverde-Gomez J."/>
            <person name="Sheridan P.O."/>
            <person name="Walker A.W."/>
            <person name="Kelly W."/>
            <person name="Klieve A.V."/>
            <person name="Ouwerkerk D."/>
            <person name="Duncan S.H."/>
            <person name="Louis P."/>
            <person name="Koropatkin N."/>
            <person name="Cockburn D."/>
            <person name="Kibler R."/>
            <person name="Cooper P.J."/>
            <person name="Sandoval C."/>
            <person name="Crost E."/>
            <person name="Juge N."/>
            <person name="Bayer E.A."/>
            <person name="Flint H.J."/>
        </authorList>
    </citation>
    <scope>NUCLEOTIDE SEQUENCE [LARGE SCALE GENOMIC DNA]</scope>
    <source>
        <strain evidence="16">ATCC 27255</strain>
    </source>
</reference>
<evidence type="ECO:0000256" key="5">
    <source>
        <dbReference type="ARBA" id="ARBA00022723"/>
    </source>
</evidence>
<dbReference type="GO" id="GO:0005737">
    <property type="term" value="C:cytoplasm"/>
    <property type="evidence" value="ECO:0007669"/>
    <property type="project" value="UniProtKB-SubCell"/>
</dbReference>
<comment type="similarity">
    <text evidence="2 10 12">Belongs to the AdoMet synthase family.</text>
</comment>
<comment type="catalytic activity">
    <reaction evidence="10">
        <text>L-methionine + ATP + H2O = S-adenosyl-L-methionine + phosphate + diphosphate</text>
        <dbReference type="Rhea" id="RHEA:21080"/>
        <dbReference type="ChEBI" id="CHEBI:15377"/>
        <dbReference type="ChEBI" id="CHEBI:30616"/>
        <dbReference type="ChEBI" id="CHEBI:33019"/>
        <dbReference type="ChEBI" id="CHEBI:43474"/>
        <dbReference type="ChEBI" id="CHEBI:57844"/>
        <dbReference type="ChEBI" id="CHEBI:59789"/>
        <dbReference type="EC" id="2.5.1.6"/>
    </reaction>
</comment>
<dbReference type="Proteomes" id="UP000233425">
    <property type="component" value="Unassembled WGS sequence"/>
</dbReference>
<feature type="region of interest" description="Flexible loop" evidence="10">
    <location>
        <begin position="99"/>
        <end position="109"/>
    </location>
</feature>
<evidence type="ECO:0000256" key="3">
    <source>
        <dbReference type="ARBA" id="ARBA00022563"/>
    </source>
</evidence>
<keyword evidence="6 10" id="KW-0547">Nucleotide-binding</keyword>
<dbReference type="InterPro" id="IPR022630">
    <property type="entry name" value="S-AdoMet_synt_C"/>
</dbReference>
<evidence type="ECO:0000256" key="4">
    <source>
        <dbReference type="ARBA" id="ARBA00022679"/>
    </source>
</evidence>
<dbReference type="GO" id="GO:0000287">
    <property type="term" value="F:magnesium ion binding"/>
    <property type="evidence" value="ECO:0007669"/>
    <property type="project" value="UniProtKB-UniRule"/>
</dbReference>
<evidence type="ECO:0000256" key="11">
    <source>
        <dbReference type="RuleBase" id="RU000542"/>
    </source>
</evidence>
<dbReference type="AlphaFoldDB" id="A0A2N0UZ80"/>
<dbReference type="HAMAP" id="MF_00086">
    <property type="entry name" value="S_AdoMet_synth1"/>
    <property type="match status" value="1"/>
</dbReference>
<feature type="binding site" description="in other chain" evidence="10">
    <location>
        <position position="99"/>
    </location>
    <ligand>
        <name>L-methionine</name>
        <dbReference type="ChEBI" id="CHEBI:57844"/>
        <note>ligand shared between two neighboring subunits</note>
    </ligand>
</feature>
<feature type="binding site" description="in other chain" evidence="10">
    <location>
        <begin position="173"/>
        <end position="175"/>
    </location>
    <ligand>
        <name>ATP</name>
        <dbReference type="ChEBI" id="CHEBI:30616"/>
        <note>ligand shared between two neighboring subunits</note>
    </ligand>
</feature>
<keyword evidence="10" id="KW-0963">Cytoplasm</keyword>
<feature type="binding site" description="in other chain" evidence="10">
    <location>
        <position position="279"/>
    </location>
    <ligand>
        <name>L-methionine</name>
        <dbReference type="ChEBI" id="CHEBI:57844"/>
        <note>ligand shared between two neighboring subunits</note>
    </ligand>
</feature>
<comment type="subcellular location">
    <subcellularLocation>
        <location evidence="10 11">Cytoplasm</location>
    </subcellularLocation>
</comment>
<evidence type="ECO:0000259" key="14">
    <source>
        <dbReference type="Pfam" id="PF02772"/>
    </source>
</evidence>
<dbReference type="CDD" id="cd18079">
    <property type="entry name" value="S-AdoMet_synt"/>
    <property type="match status" value="1"/>
</dbReference>
<feature type="domain" description="S-adenosylmethionine synthetase central" evidence="14">
    <location>
        <begin position="123"/>
        <end position="240"/>
    </location>
</feature>
<feature type="binding site" evidence="10">
    <location>
        <position position="248"/>
    </location>
    <ligand>
        <name>L-methionine</name>
        <dbReference type="ChEBI" id="CHEBI:57844"/>
        <note>ligand shared between two neighboring subunits</note>
    </ligand>
</feature>
<comment type="cofactor">
    <cofactor evidence="10">
        <name>K(+)</name>
        <dbReference type="ChEBI" id="CHEBI:29103"/>
    </cofactor>
    <text evidence="10">Binds 1 potassium ion per subunit.</text>
</comment>
<keyword evidence="5 10" id="KW-0479">Metal-binding</keyword>
<feature type="binding site" description="in other chain" evidence="10">
    <location>
        <position position="56"/>
    </location>
    <ligand>
        <name>L-methionine</name>
        <dbReference type="ChEBI" id="CHEBI:57844"/>
        <note>ligand shared between two neighboring subunits</note>
    </ligand>
</feature>
<evidence type="ECO:0000259" key="15">
    <source>
        <dbReference type="Pfam" id="PF02773"/>
    </source>
</evidence>
<dbReference type="NCBIfam" id="TIGR01034">
    <property type="entry name" value="metK"/>
    <property type="match status" value="1"/>
</dbReference>
<dbReference type="InterPro" id="IPR022631">
    <property type="entry name" value="ADOMET_SYNTHASE_CS"/>
</dbReference>
<dbReference type="GO" id="GO:0005524">
    <property type="term" value="F:ATP binding"/>
    <property type="evidence" value="ECO:0007669"/>
    <property type="project" value="UniProtKB-UniRule"/>
</dbReference>
<dbReference type="GO" id="GO:0006556">
    <property type="term" value="P:S-adenosylmethionine biosynthetic process"/>
    <property type="evidence" value="ECO:0007669"/>
    <property type="project" value="UniProtKB-UniRule"/>
</dbReference>
<comment type="function">
    <text evidence="10">Catalyzes the formation of S-adenosylmethionine (AdoMet) from methionine and ATP. The overall synthetic reaction is composed of two sequential steps, AdoMet formation and the subsequent tripolyphosphate hydrolysis which occurs prior to release of AdoMet from the enzyme.</text>
</comment>
<evidence type="ECO:0000256" key="10">
    <source>
        <dbReference type="HAMAP-Rule" id="MF_00086"/>
    </source>
</evidence>
<evidence type="ECO:0000256" key="8">
    <source>
        <dbReference type="ARBA" id="ARBA00022842"/>
    </source>
</evidence>
<dbReference type="PROSITE" id="PS00376">
    <property type="entry name" value="ADOMET_SYNTHASE_1"/>
    <property type="match status" value="1"/>
</dbReference>
<dbReference type="EC" id="2.5.1.6" evidence="10"/>
<name>A0A2N0UZ80_9FIRM</name>
<keyword evidence="17" id="KW-1185">Reference proteome</keyword>
<accession>A0A2N0UZ80</accession>
<dbReference type="SUPFAM" id="SSF55973">
    <property type="entry name" value="S-adenosylmethionine synthetase"/>
    <property type="match status" value="3"/>
</dbReference>
<evidence type="ECO:0000313" key="17">
    <source>
        <dbReference type="Proteomes" id="UP000233425"/>
    </source>
</evidence>
<dbReference type="PANTHER" id="PTHR11964">
    <property type="entry name" value="S-ADENOSYLMETHIONINE SYNTHETASE"/>
    <property type="match status" value="1"/>
</dbReference>
<organism evidence="16 17">
    <name type="scientific">Ruminococcus bromii</name>
    <dbReference type="NCBI Taxonomy" id="40518"/>
    <lineage>
        <taxon>Bacteria</taxon>
        <taxon>Bacillati</taxon>
        <taxon>Bacillota</taxon>
        <taxon>Clostridia</taxon>
        <taxon>Eubacteriales</taxon>
        <taxon>Oscillospiraceae</taxon>
        <taxon>Ruminococcus</taxon>
    </lineage>
</organism>
<sequence length="393" mass="42813">MAKHLFTSESVTEGHPDKVCDQISDAVLDEILSQDKNAHVACEVTATTGMIHVMGEISTDCYVDIADVARKVVNNIGYNDPKCGFDGNTCAVLTSIDAQSPDIAMGVNESLELKDGESDTDNQIGAGDQGMMFGYACDETPELMPMPISLAHKLAKQLTKVRKDGTLSYLRPDGKTQVTVEYDDDKIVGIDTVVISTQHDEDVTLEQIRKDIIEYVIKPIIPAELMNENTKIFVNPTGRFVIGGPVGDSGLTGRKIIVDTYGGFSRHGGGAFSGKDPTKVDRSAAYYSRYIAKNIVAAKLAKKCEIQLAYAIGVAKPVSIMVDTFGTSKYSNEELANAVEKVFDCRPQSIIRQLKLTETKYLPLAAYGHMGREELGVEWEKTNKVDELLKAVG</sequence>
<gene>
    <name evidence="10 16" type="primary">metK</name>
    <name evidence="16" type="ORF">RBATCC27255_00493</name>
</gene>
<evidence type="ECO:0000256" key="7">
    <source>
        <dbReference type="ARBA" id="ARBA00022840"/>
    </source>
</evidence>
<evidence type="ECO:0000256" key="2">
    <source>
        <dbReference type="ARBA" id="ARBA00009685"/>
    </source>
</evidence>
<dbReference type="RefSeq" id="WP_101028593.1">
    <property type="nucleotide sequence ID" value="NZ_CABMMZ010000028.1"/>
</dbReference>
<feature type="binding site" evidence="10">
    <location>
        <position position="43"/>
    </location>
    <ligand>
        <name>K(+)</name>
        <dbReference type="ChEBI" id="CHEBI:29103"/>
    </ligand>
</feature>
<feature type="binding site" evidence="10">
    <location>
        <position position="275"/>
    </location>
    <ligand>
        <name>ATP</name>
        <dbReference type="ChEBI" id="CHEBI:30616"/>
        <note>ligand shared between two neighboring subunits</note>
    </ligand>
</feature>
<feature type="domain" description="S-adenosylmethionine synthetase C-terminal" evidence="15">
    <location>
        <begin position="242"/>
        <end position="381"/>
    </location>
</feature>
<dbReference type="Pfam" id="PF00438">
    <property type="entry name" value="S-AdoMet_synt_N"/>
    <property type="match status" value="1"/>
</dbReference>
<feature type="domain" description="S-adenosylmethionine synthetase N-terminal" evidence="13">
    <location>
        <begin position="4"/>
        <end position="101"/>
    </location>
</feature>
<evidence type="ECO:0000256" key="12">
    <source>
        <dbReference type="RuleBase" id="RU004462"/>
    </source>
</evidence>